<keyword evidence="2" id="KW-1185">Reference proteome</keyword>
<protein>
    <submittedName>
        <fullName evidence="1">Uncharacterized protein</fullName>
    </submittedName>
</protein>
<evidence type="ECO:0000313" key="2">
    <source>
        <dbReference type="Proteomes" id="UP001165492"/>
    </source>
</evidence>
<dbReference type="RefSeq" id="WP_229534130.1">
    <property type="nucleotide sequence ID" value="NZ_JAJHJB010000004.1"/>
</dbReference>
<accession>A0ABS8HR28</accession>
<reference evidence="1" key="1">
    <citation type="submission" date="2021-11" db="EMBL/GenBank/DDBJ databases">
        <title>Description of a new species Pelosinus isolated from the bottom sediments of Lake Baikal.</title>
        <authorList>
            <person name="Zakharyuk A."/>
        </authorList>
    </citation>
    <scope>NUCLEOTIDE SEQUENCE</scope>
    <source>
        <strain evidence="1">Bkl1</strain>
    </source>
</reference>
<name>A0ABS8HR28_9FIRM</name>
<dbReference type="EMBL" id="JAJHJB010000004">
    <property type="protein sequence ID" value="MCC5464708.1"/>
    <property type="molecule type" value="Genomic_DNA"/>
</dbReference>
<evidence type="ECO:0000313" key="1">
    <source>
        <dbReference type="EMBL" id="MCC5464708.1"/>
    </source>
</evidence>
<sequence>MNCARFFVQQGGGAAHIGHMQGDDNEAGREILRQEHHGFRLGGLLVNAPWSITDQGALYIHGCLFKC</sequence>
<dbReference type="Proteomes" id="UP001165492">
    <property type="component" value="Unassembled WGS sequence"/>
</dbReference>
<comment type="caution">
    <text evidence="1">The sequence shown here is derived from an EMBL/GenBank/DDBJ whole genome shotgun (WGS) entry which is preliminary data.</text>
</comment>
<proteinExistence type="predicted"/>
<gene>
    <name evidence="1" type="ORF">LMF89_04915</name>
</gene>
<organism evidence="1 2">
    <name type="scientific">Pelosinus baikalensis</name>
    <dbReference type="NCBI Taxonomy" id="2892015"/>
    <lineage>
        <taxon>Bacteria</taxon>
        <taxon>Bacillati</taxon>
        <taxon>Bacillota</taxon>
        <taxon>Negativicutes</taxon>
        <taxon>Selenomonadales</taxon>
        <taxon>Sporomusaceae</taxon>
        <taxon>Pelosinus</taxon>
    </lineage>
</organism>